<sequence>MLIFSSEYNKKEGRFSLLSFYKVVIVMVVPSFSLIHSFLFPFSISSKRFEIYPFSFGVI</sequence>
<keyword evidence="1" id="KW-0812">Transmembrane</keyword>
<reference evidence="2" key="1">
    <citation type="journal article" date="2021" name="Proc. Natl. Acad. Sci. U.S.A.">
        <title>A Catalog of Tens of Thousands of Viruses from Human Metagenomes Reveals Hidden Associations with Chronic Diseases.</title>
        <authorList>
            <person name="Tisza M.J."/>
            <person name="Buck C.B."/>
        </authorList>
    </citation>
    <scope>NUCLEOTIDE SEQUENCE</scope>
    <source>
        <strain evidence="2">CtHip2</strain>
    </source>
</reference>
<evidence type="ECO:0000256" key="1">
    <source>
        <dbReference type="SAM" id="Phobius"/>
    </source>
</evidence>
<organism evidence="2">
    <name type="scientific">Siphoviridae sp. ctHip2</name>
    <dbReference type="NCBI Taxonomy" id="2827830"/>
    <lineage>
        <taxon>Viruses</taxon>
        <taxon>Duplodnaviria</taxon>
        <taxon>Heunggongvirae</taxon>
        <taxon>Uroviricota</taxon>
        <taxon>Caudoviricetes</taxon>
    </lineage>
</organism>
<keyword evidence="1" id="KW-0472">Membrane</keyword>
<feature type="transmembrane region" description="Helical" evidence="1">
    <location>
        <begin position="20"/>
        <end position="42"/>
    </location>
</feature>
<dbReference type="EMBL" id="BK032497">
    <property type="protein sequence ID" value="DAF42788.1"/>
    <property type="molecule type" value="Genomic_DNA"/>
</dbReference>
<keyword evidence="1" id="KW-1133">Transmembrane helix</keyword>
<evidence type="ECO:0000313" key="2">
    <source>
        <dbReference type="EMBL" id="DAF42788.1"/>
    </source>
</evidence>
<proteinExistence type="predicted"/>
<protein>
    <submittedName>
        <fullName evidence="2">Uncharacterized protein</fullName>
    </submittedName>
</protein>
<accession>A0A8S5RVJ6</accession>
<name>A0A8S5RVJ6_9CAUD</name>